<dbReference type="InterPro" id="IPR011990">
    <property type="entry name" value="TPR-like_helical_dom_sf"/>
</dbReference>
<dbReference type="KEGG" id="llu:AKJ09_06150"/>
<sequence length="308" mass="32312">MASGSPMSLRRWASVGACALAVFEASPAWAQSTRDAASAEALFKLGRDALDTGNFEEACVRLHESYRLDPAGGTLLNIGVCEEGRGHLAAAWEAFSEALAHLPHDDKRRARAEERIAVLDRRLARLTIVLAPTAPAGTRVVRDAIALESPSLGIALPVDPGVHHVRVVANGHDERTVDVTLAEGEQRHVTVEPGPPSPLRPTDALPAKRDAETTSGFVRTFPAAAWIAGGALVVAGATFGGLTYASGRRVEDQCNASGTCSPAGLDAVDDARRWGALSTAAFVTAGVAVTAGLVVRFLVHPNQPKQTE</sequence>
<keyword evidence="1" id="KW-0802">TPR repeat</keyword>
<feature type="region of interest" description="Disordered" evidence="2">
    <location>
        <begin position="189"/>
        <end position="210"/>
    </location>
</feature>
<feature type="chain" id="PRO_5005466967" description="PEGA domain-containing protein" evidence="4">
    <location>
        <begin position="31"/>
        <end position="308"/>
    </location>
</feature>
<accession>A0A0K1Q1H5</accession>
<evidence type="ECO:0000256" key="3">
    <source>
        <dbReference type="SAM" id="Phobius"/>
    </source>
</evidence>
<dbReference type="PROSITE" id="PS50005">
    <property type="entry name" value="TPR"/>
    <property type="match status" value="1"/>
</dbReference>
<gene>
    <name evidence="5" type="ORF">AKJ09_06150</name>
</gene>
<feature type="transmembrane region" description="Helical" evidence="3">
    <location>
        <begin position="280"/>
        <end position="299"/>
    </location>
</feature>
<dbReference type="AlphaFoldDB" id="A0A0K1Q1H5"/>
<organism evidence="5 6">
    <name type="scientific">Labilithrix luteola</name>
    <dbReference type="NCBI Taxonomy" id="1391654"/>
    <lineage>
        <taxon>Bacteria</taxon>
        <taxon>Pseudomonadati</taxon>
        <taxon>Myxococcota</taxon>
        <taxon>Polyangia</taxon>
        <taxon>Polyangiales</taxon>
        <taxon>Labilitrichaceae</taxon>
        <taxon>Labilithrix</taxon>
    </lineage>
</organism>
<dbReference type="InterPro" id="IPR019734">
    <property type="entry name" value="TPR_rpt"/>
</dbReference>
<evidence type="ECO:0000256" key="2">
    <source>
        <dbReference type="SAM" id="MobiDB-lite"/>
    </source>
</evidence>
<dbReference type="EMBL" id="CP012333">
    <property type="protein sequence ID" value="AKU99486.1"/>
    <property type="molecule type" value="Genomic_DNA"/>
</dbReference>
<feature type="transmembrane region" description="Helical" evidence="3">
    <location>
        <begin position="223"/>
        <end position="245"/>
    </location>
</feature>
<keyword evidence="3" id="KW-0812">Transmembrane</keyword>
<keyword evidence="6" id="KW-1185">Reference proteome</keyword>
<keyword evidence="3" id="KW-1133">Transmembrane helix</keyword>
<evidence type="ECO:0000313" key="6">
    <source>
        <dbReference type="Proteomes" id="UP000064967"/>
    </source>
</evidence>
<protein>
    <recommendedName>
        <fullName evidence="7">PEGA domain-containing protein</fullName>
    </recommendedName>
</protein>
<evidence type="ECO:0000256" key="1">
    <source>
        <dbReference type="PROSITE-ProRule" id="PRU00339"/>
    </source>
</evidence>
<evidence type="ECO:0008006" key="7">
    <source>
        <dbReference type="Google" id="ProtNLM"/>
    </source>
</evidence>
<dbReference type="Gene3D" id="1.25.40.10">
    <property type="entry name" value="Tetratricopeptide repeat domain"/>
    <property type="match status" value="1"/>
</dbReference>
<feature type="repeat" description="TPR" evidence="1">
    <location>
        <begin position="39"/>
        <end position="72"/>
    </location>
</feature>
<evidence type="ECO:0000313" key="5">
    <source>
        <dbReference type="EMBL" id="AKU99486.1"/>
    </source>
</evidence>
<keyword evidence="4" id="KW-0732">Signal</keyword>
<reference evidence="5 6" key="1">
    <citation type="submission" date="2015-08" db="EMBL/GenBank/DDBJ databases">
        <authorList>
            <person name="Babu N.S."/>
            <person name="Beckwith C.J."/>
            <person name="Beseler K.G."/>
            <person name="Brison A."/>
            <person name="Carone J.V."/>
            <person name="Caskin T.P."/>
            <person name="Diamond M."/>
            <person name="Durham M.E."/>
            <person name="Foxe J.M."/>
            <person name="Go M."/>
            <person name="Henderson B.A."/>
            <person name="Jones I.B."/>
            <person name="McGettigan J.A."/>
            <person name="Micheletti S.J."/>
            <person name="Nasrallah M.E."/>
            <person name="Ortiz D."/>
            <person name="Piller C.R."/>
            <person name="Privatt S.R."/>
            <person name="Schneider S.L."/>
            <person name="Sharp S."/>
            <person name="Smith T.C."/>
            <person name="Stanton J.D."/>
            <person name="Ullery H.E."/>
            <person name="Wilson R.J."/>
            <person name="Serrano M.G."/>
            <person name="Buck G."/>
            <person name="Lee V."/>
            <person name="Wang Y."/>
            <person name="Carvalho R."/>
            <person name="Voegtly L."/>
            <person name="Shi R."/>
            <person name="Duckworth R."/>
            <person name="Johnson A."/>
            <person name="Loviza R."/>
            <person name="Walstead R."/>
            <person name="Shah Z."/>
            <person name="Kiflezghi M."/>
            <person name="Wade K."/>
            <person name="Ball S.L."/>
            <person name="Bradley K.W."/>
            <person name="Asai D.J."/>
            <person name="Bowman C.A."/>
            <person name="Russell D.A."/>
            <person name="Pope W.H."/>
            <person name="Jacobs-Sera D."/>
            <person name="Hendrix R.W."/>
            <person name="Hatfull G.F."/>
        </authorList>
    </citation>
    <scope>NUCLEOTIDE SEQUENCE [LARGE SCALE GENOMIC DNA]</scope>
    <source>
        <strain evidence="5 6">DSM 27648</strain>
    </source>
</reference>
<keyword evidence="3" id="KW-0472">Membrane</keyword>
<dbReference type="SUPFAM" id="SSF48452">
    <property type="entry name" value="TPR-like"/>
    <property type="match status" value="1"/>
</dbReference>
<dbReference type="STRING" id="1391654.AKJ09_06150"/>
<name>A0A0K1Q1H5_9BACT</name>
<feature type="signal peptide" evidence="4">
    <location>
        <begin position="1"/>
        <end position="30"/>
    </location>
</feature>
<evidence type="ECO:0000256" key="4">
    <source>
        <dbReference type="SAM" id="SignalP"/>
    </source>
</evidence>
<dbReference type="Proteomes" id="UP000064967">
    <property type="component" value="Chromosome"/>
</dbReference>
<proteinExistence type="predicted"/>